<organism evidence="1 2">
    <name type="scientific">Megaselia scalaris</name>
    <name type="common">Humpbacked fly</name>
    <name type="synonym">Phora scalaris</name>
    <dbReference type="NCBI Taxonomy" id="36166"/>
    <lineage>
        <taxon>Eukaryota</taxon>
        <taxon>Metazoa</taxon>
        <taxon>Ecdysozoa</taxon>
        <taxon>Arthropoda</taxon>
        <taxon>Hexapoda</taxon>
        <taxon>Insecta</taxon>
        <taxon>Pterygota</taxon>
        <taxon>Neoptera</taxon>
        <taxon>Endopterygota</taxon>
        <taxon>Diptera</taxon>
        <taxon>Brachycera</taxon>
        <taxon>Muscomorpha</taxon>
        <taxon>Platypezoidea</taxon>
        <taxon>Phoridae</taxon>
        <taxon>Megaseliini</taxon>
        <taxon>Megaselia</taxon>
    </lineage>
</organism>
<accession>T1GP18</accession>
<dbReference type="EMBL" id="CAQQ02131246">
    <property type="status" value="NOT_ANNOTATED_CDS"/>
    <property type="molecule type" value="Genomic_DNA"/>
</dbReference>
<reference evidence="1" key="2">
    <citation type="submission" date="2015-06" db="UniProtKB">
        <authorList>
            <consortium name="EnsemblMetazoa"/>
        </authorList>
    </citation>
    <scope>IDENTIFICATION</scope>
</reference>
<dbReference type="HOGENOM" id="CLU_2852269_0_0_1"/>
<sequence length="65" mass="7551">MLSGRKHTVSSYNIEIVKNFVYLGIVSIPTSFKNQIIEKEIYNSTYQSSQIANTFFENKECRNII</sequence>
<dbReference type="EnsemblMetazoa" id="MESCA005333-RA">
    <property type="protein sequence ID" value="MESCA005333-PA"/>
    <property type="gene ID" value="MESCA005333"/>
</dbReference>
<proteinExistence type="predicted"/>
<evidence type="ECO:0000313" key="2">
    <source>
        <dbReference type="Proteomes" id="UP000015102"/>
    </source>
</evidence>
<evidence type="ECO:0000313" key="1">
    <source>
        <dbReference type="EnsemblMetazoa" id="MESCA005333-PA"/>
    </source>
</evidence>
<dbReference type="AlphaFoldDB" id="T1GP18"/>
<dbReference type="Proteomes" id="UP000015102">
    <property type="component" value="Unassembled WGS sequence"/>
</dbReference>
<name>T1GP18_MEGSC</name>
<keyword evidence="2" id="KW-1185">Reference proteome</keyword>
<dbReference type="EMBL" id="CAQQ02131247">
    <property type="status" value="NOT_ANNOTATED_CDS"/>
    <property type="molecule type" value="Genomic_DNA"/>
</dbReference>
<protein>
    <submittedName>
        <fullName evidence="1">Uncharacterized protein</fullName>
    </submittedName>
</protein>
<reference evidence="2" key="1">
    <citation type="submission" date="2013-02" db="EMBL/GenBank/DDBJ databases">
        <authorList>
            <person name="Hughes D."/>
        </authorList>
    </citation>
    <scope>NUCLEOTIDE SEQUENCE</scope>
    <source>
        <strain>Durham</strain>
        <strain evidence="2">NC isolate 2 -- Noor lab</strain>
    </source>
</reference>